<organism evidence="2 3">
    <name type="scientific">Bythopirellula polymerisocia</name>
    <dbReference type="NCBI Taxonomy" id="2528003"/>
    <lineage>
        <taxon>Bacteria</taxon>
        <taxon>Pseudomonadati</taxon>
        <taxon>Planctomycetota</taxon>
        <taxon>Planctomycetia</taxon>
        <taxon>Pirellulales</taxon>
        <taxon>Lacipirellulaceae</taxon>
        <taxon>Bythopirellula</taxon>
    </lineage>
</organism>
<dbReference type="GO" id="GO:0050112">
    <property type="term" value="F:inositol 2-dehydrogenase (NAD+) activity"/>
    <property type="evidence" value="ECO:0007669"/>
    <property type="project" value="UniProtKB-EC"/>
</dbReference>
<dbReference type="InterPro" id="IPR050463">
    <property type="entry name" value="Gfo/Idh/MocA_oxidrdct_glycsds"/>
</dbReference>
<evidence type="ECO:0000259" key="1">
    <source>
        <dbReference type="Pfam" id="PF01408"/>
    </source>
</evidence>
<evidence type="ECO:0000313" key="3">
    <source>
        <dbReference type="Proteomes" id="UP000318437"/>
    </source>
</evidence>
<dbReference type="SUPFAM" id="SSF51735">
    <property type="entry name" value="NAD(P)-binding Rossmann-fold domains"/>
    <property type="match status" value="1"/>
</dbReference>
<dbReference type="AlphaFoldDB" id="A0A5C6CTX5"/>
<dbReference type="Pfam" id="PF01408">
    <property type="entry name" value="GFO_IDH_MocA"/>
    <property type="match status" value="1"/>
</dbReference>
<dbReference type="PANTHER" id="PTHR43818:SF5">
    <property type="entry name" value="OXIDOREDUCTASE FAMILY PROTEIN"/>
    <property type="match status" value="1"/>
</dbReference>
<dbReference type="EMBL" id="SJPS01000003">
    <property type="protein sequence ID" value="TWU27858.1"/>
    <property type="molecule type" value="Genomic_DNA"/>
</dbReference>
<dbReference type="InterPro" id="IPR000683">
    <property type="entry name" value="Gfo/Idh/MocA-like_OxRdtase_N"/>
</dbReference>
<keyword evidence="3" id="KW-1185">Reference proteome</keyword>
<dbReference type="PANTHER" id="PTHR43818">
    <property type="entry name" value="BCDNA.GH03377"/>
    <property type="match status" value="1"/>
</dbReference>
<sequence>MPSPNSSEFGHSRREFVKQSTAAVAGGIALSTGLSKVQAGTPLGDKQIKIALIGCGGRGTQAAAQALSTNGKVTLWAMADAFDKRIEESLSKLNRALQQNLGDDAEDQIAERIQVPLERQFAGLDAYQNAIDSGIDLVILATPPGFRPPQFEAAIEAGKHVFTEKPLAVDAPGVRRVIAAGKKADEKGLCVGVGLQRHHDPGYRETVKRLQDGAIGDILLTRVYWNSGPLWLRTKTDFYQSYGHEPTEMEYQVNNWYYFNWLCGDHIVEQHIHNLDVSNWVKQAHPVMAKGMGGRERRTGPDYGQIFDHHAVEFTYPDGSTMLSECRHMDGCWNQVAEFAAGTQGTADISRGMIVTPSDKWKFSGKPADPYQQEHDDLFAAIRSGQPYNEIPYGADSTMTAILGRMATYSGKLLEWDEAINSDIDLSPAEYSFSAAPPVVPDNNGNYPVPVPGVTKVV</sequence>
<dbReference type="RefSeq" id="WP_146451009.1">
    <property type="nucleotide sequence ID" value="NZ_SJPS01000003.1"/>
</dbReference>
<dbReference type="GO" id="GO:0000166">
    <property type="term" value="F:nucleotide binding"/>
    <property type="evidence" value="ECO:0007669"/>
    <property type="project" value="InterPro"/>
</dbReference>
<dbReference type="InterPro" id="IPR006311">
    <property type="entry name" value="TAT_signal"/>
</dbReference>
<dbReference type="InterPro" id="IPR036291">
    <property type="entry name" value="NAD(P)-bd_dom_sf"/>
</dbReference>
<feature type="domain" description="Gfo/Idh/MocA-like oxidoreductase N-terminal" evidence="1">
    <location>
        <begin position="48"/>
        <end position="187"/>
    </location>
</feature>
<comment type="caution">
    <text evidence="2">The sequence shown here is derived from an EMBL/GenBank/DDBJ whole genome shotgun (WGS) entry which is preliminary data.</text>
</comment>
<dbReference type="Gene3D" id="3.40.50.720">
    <property type="entry name" value="NAD(P)-binding Rossmann-like Domain"/>
    <property type="match status" value="1"/>
</dbReference>
<reference evidence="2 3" key="1">
    <citation type="submission" date="2019-02" db="EMBL/GenBank/DDBJ databases">
        <title>Deep-cultivation of Planctomycetes and their phenomic and genomic characterization uncovers novel biology.</title>
        <authorList>
            <person name="Wiegand S."/>
            <person name="Jogler M."/>
            <person name="Boedeker C."/>
            <person name="Pinto D."/>
            <person name="Vollmers J."/>
            <person name="Rivas-Marin E."/>
            <person name="Kohn T."/>
            <person name="Peeters S.H."/>
            <person name="Heuer A."/>
            <person name="Rast P."/>
            <person name="Oberbeckmann S."/>
            <person name="Bunk B."/>
            <person name="Jeske O."/>
            <person name="Meyerdierks A."/>
            <person name="Storesund J.E."/>
            <person name="Kallscheuer N."/>
            <person name="Luecker S."/>
            <person name="Lage O.M."/>
            <person name="Pohl T."/>
            <person name="Merkel B.J."/>
            <person name="Hornburger P."/>
            <person name="Mueller R.-W."/>
            <person name="Bruemmer F."/>
            <person name="Labrenz M."/>
            <person name="Spormann A.M."/>
            <person name="Op Den Camp H."/>
            <person name="Overmann J."/>
            <person name="Amann R."/>
            <person name="Jetten M.S.M."/>
            <person name="Mascher T."/>
            <person name="Medema M.H."/>
            <person name="Devos D.P."/>
            <person name="Kaster A.-K."/>
            <person name="Ovreas L."/>
            <person name="Rohde M."/>
            <person name="Galperin M.Y."/>
            <person name="Jogler C."/>
        </authorList>
    </citation>
    <scope>NUCLEOTIDE SEQUENCE [LARGE SCALE GENOMIC DNA]</scope>
    <source>
        <strain evidence="2 3">Pla144</strain>
    </source>
</reference>
<evidence type="ECO:0000313" key="2">
    <source>
        <dbReference type="EMBL" id="TWU27858.1"/>
    </source>
</evidence>
<keyword evidence="2" id="KW-0560">Oxidoreductase</keyword>
<gene>
    <name evidence="2" type="primary">iolG_5</name>
    <name evidence="2" type="ORF">Pla144_26350</name>
</gene>
<dbReference type="Gene3D" id="3.30.360.10">
    <property type="entry name" value="Dihydrodipicolinate Reductase, domain 2"/>
    <property type="match status" value="1"/>
</dbReference>
<proteinExistence type="predicted"/>
<dbReference type="OrthoDB" id="253515at2"/>
<name>A0A5C6CTX5_9BACT</name>
<dbReference type="EC" id="1.1.1.18" evidence="2"/>
<accession>A0A5C6CTX5</accession>
<dbReference type="Proteomes" id="UP000318437">
    <property type="component" value="Unassembled WGS sequence"/>
</dbReference>
<dbReference type="PROSITE" id="PS51318">
    <property type="entry name" value="TAT"/>
    <property type="match status" value="1"/>
</dbReference>
<dbReference type="SUPFAM" id="SSF55347">
    <property type="entry name" value="Glyceraldehyde-3-phosphate dehydrogenase-like, C-terminal domain"/>
    <property type="match status" value="1"/>
</dbReference>
<protein>
    <submittedName>
        <fullName evidence="2">Inositol 2-dehydrogenase</fullName>
        <ecNumber evidence="2">1.1.1.18</ecNumber>
    </submittedName>
</protein>